<dbReference type="GO" id="GO:0008270">
    <property type="term" value="F:zinc ion binding"/>
    <property type="evidence" value="ECO:0007669"/>
    <property type="project" value="UniProtKB-KW"/>
</dbReference>
<keyword evidence="9" id="KW-0926">Vacuole</keyword>
<feature type="region of interest" description="Disordered" evidence="12">
    <location>
        <begin position="180"/>
        <end position="199"/>
    </location>
</feature>
<dbReference type="GO" id="GO:0000329">
    <property type="term" value="C:fungal-type vacuole membrane"/>
    <property type="evidence" value="ECO:0007669"/>
    <property type="project" value="UniProtKB-UniRule"/>
</dbReference>
<keyword evidence="7 9" id="KW-0472">Membrane</keyword>
<feature type="domain" description="RING-type" evidence="13">
    <location>
        <begin position="951"/>
        <end position="986"/>
    </location>
</feature>
<dbReference type="PANTHER" id="PTHR23323:SF24">
    <property type="entry name" value="VACUOLAR PROTEIN SORTING-ASSOCIATED PROTEIN 11 HOMOLOG"/>
    <property type="match status" value="1"/>
</dbReference>
<dbReference type="GO" id="GO:0006904">
    <property type="term" value="P:vesicle docking involved in exocytosis"/>
    <property type="evidence" value="ECO:0007669"/>
    <property type="project" value="TreeGrafter"/>
</dbReference>
<organism evidence="14 15">
    <name type="scientific">Sistotremastrum suecicum HHB10207 ss-3</name>
    <dbReference type="NCBI Taxonomy" id="1314776"/>
    <lineage>
        <taxon>Eukaryota</taxon>
        <taxon>Fungi</taxon>
        <taxon>Dikarya</taxon>
        <taxon>Basidiomycota</taxon>
        <taxon>Agaricomycotina</taxon>
        <taxon>Agaricomycetes</taxon>
        <taxon>Sistotremastrales</taxon>
        <taxon>Sistotremastraceae</taxon>
        <taxon>Sistotremastrum</taxon>
    </lineage>
</organism>
<evidence type="ECO:0000313" key="14">
    <source>
        <dbReference type="EMBL" id="KZT38362.1"/>
    </source>
</evidence>
<dbReference type="EC" id="2.3.2.27" evidence="9"/>
<evidence type="ECO:0000256" key="2">
    <source>
        <dbReference type="ARBA" id="ARBA00022448"/>
    </source>
</evidence>
<dbReference type="PIRSF" id="PIRSF007860">
    <property type="entry name" value="VPS11"/>
    <property type="match status" value="1"/>
</dbReference>
<dbReference type="GO" id="GO:0030897">
    <property type="term" value="C:HOPS complex"/>
    <property type="evidence" value="ECO:0007669"/>
    <property type="project" value="UniProtKB-UniRule"/>
</dbReference>
<evidence type="ECO:0000259" key="13">
    <source>
        <dbReference type="PROSITE" id="PS50089"/>
    </source>
</evidence>
<comment type="subunit">
    <text evidence="9">Component of the homotypic vacuole fusion and vacuole protein sorting (HOPS) complex. Component of the class C core vacuole/endosome tethering (CORVET) complex.</text>
</comment>
<dbReference type="Pfam" id="PF12451">
    <property type="entry name" value="VPS11_C"/>
    <property type="match status" value="1"/>
</dbReference>
<dbReference type="EMBL" id="KV428065">
    <property type="protein sequence ID" value="KZT38362.1"/>
    <property type="molecule type" value="Genomic_DNA"/>
</dbReference>
<dbReference type="GO" id="GO:0007033">
    <property type="term" value="P:vacuole organization"/>
    <property type="evidence" value="ECO:0007669"/>
    <property type="project" value="TreeGrafter"/>
</dbReference>
<reference evidence="14 15" key="1">
    <citation type="journal article" date="2016" name="Mol. Biol. Evol.">
        <title>Comparative Genomics of Early-Diverging Mushroom-Forming Fungi Provides Insights into the Origins of Lignocellulose Decay Capabilities.</title>
        <authorList>
            <person name="Nagy L.G."/>
            <person name="Riley R."/>
            <person name="Tritt A."/>
            <person name="Adam C."/>
            <person name="Daum C."/>
            <person name="Floudas D."/>
            <person name="Sun H."/>
            <person name="Yadav J.S."/>
            <person name="Pangilinan J."/>
            <person name="Larsson K.H."/>
            <person name="Matsuura K."/>
            <person name="Barry K."/>
            <person name="Labutti K."/>
            <person name="Kuo R."/>
            <person name="Ohm R.A."/>
            <person name="Bhattacharya S.S."/>
            <person name="Shirouzu T."/>
            <person name="Yoshinaga Y."/>
            <person name="Martin F.M."/>
            <person name="Grigoriev I.V."/>
            <person name="Hibbett D.S."/>
        </authorList>
    </citation>
    <scope>NUCLEOTIDE SEQUENCE [LARGE SCALE GENOMIC DNA]</scope>
    <source>
        <strain evidence="14 15">HHB10207 ss-3</strain>
    </source>
</reference>
<dbReference type="Proteomes" id="UP000076798">
    <property type="component" value="Unassembled WGS sequence"/>
</dbReference>
<evidence type="ECO:0000313" key="15">
    <source>
        <dbReference type="Proteomes" id="UP000076798"/>
    </source>
</evidence>
<evidence type="ECO:0000256" key="9">
    <source>
        <dbReference type="PIRNR" id="PIRNR007860"/>
    </source>
</evidence>
<dbReference type="Pfam" id="PF17122">
    <property type="entry name" value="zf-C3H2C3"/>
    <property type="match status" value="1"/>
</dbReference>
<dbReference type="STRING" id="1314776.A0A166DC99"/>
<dbReference type="OrthoDB" id="26184at2759"/>
<evidence type="ECO:0000256" key="8">
    <source>
        <dbReference type="ARBA" id="ARBA00029433"/>
    </source>
</evidence>
<dbReference type="InterPro" id="IPR036322">
    <property type="entry name" value="WD40_repeat_dom_sf"/>
</dbReference>
<evidence type="ECO:0000256" key="1">
    <source>
        <dbReference type="ARBA" id="ARBA00007070"/>
    </source>
</evidence>
<evidence type="ECO:0000256" key="12">
    <source>
        <dbReference type="SAM" id="MobiDB-lite"/>
    </source>
</evidence>
<keyword evidence="6 9" id="KW-0653">Protein transport</keyword>
<keyword evidence="9" id="KW-0808">Transferase</keyword>
<evidence type="ECO:0000256" key="5">
    <source>
        <dbReference type="ARBA" id="ARBA00022833"/>
    </source>
</evidence>
<name>A0A166DC99_9AGAM</name>
<dbReference type="GO" id="GO:0030674">
    <property type="term" value="F:protein-macromolecule adaptor activity"/>
    <property type="evidence" value="ECO:0007669"/>
    <property type="project" value="TreeGrafter"/>
</dbReference>
<dbReference type="PANTHER" id="PTHR23323">
    <property type="entry name" value="VACUOLAR PROTEIN SORTING-ASSOCIATED PROTEIN"/>
    <property type="match status" value="1"/>
</dbReference>
<proteinExistence type="inferred from homology"/>
<comment type="similarity">
    <text evidence="1 9">Belongs to the VPS11 family.</text>
</comment>
<dbReference type="Pfam" id="PF23341">
    <property type="entry name" value="PEP5_VPS11_N"/>
    <property type="match status" value="1"/>
</dbReference>
<dbReference type="SUPFAM" id="SSF57850">
    <property type="entry name" value="RING/U-box"/>
    <property type="match status" value="1"/>
</dbReference>
<dbReference type="Pfam" id="PF23356">
    <property type="entry name" value="TPR_PEP5_VPS11"/>
    <property type="match status" value="2"/>
</dbReference>
<keyword evidence="2 9" id="KW-0813">Transport</keyword>
<keyword evidence="4 10" id="KW-0863">Zinc-finger</keyword>
<keyword evidence="15" id="KW-1185">Reference proteome</keyword>
<feature type="repeat" description="CHCR" evidence="11">
    <location>
        <begin position="429"/>
        <end position="588"/>
    </location>
</feature>
<evidence type="ECO:0000256" key="11">
    <source>
        <dbReference type="PROSITE-ProRule" id="PRU01006"/>
    </source>
</evidence>
<dbReference type="SUPFAM" id="SSF50978">
    <property type="entry name" value="WD40 repeat-like"/>
    <property type="match status" value="1"/>
</dbReference>
<accession>A0A166DC99</accession>
<dbReference type="InterPro" id="IPR016528">
    <property type="entry name" value="VPS11"/>
</dbReference>
<dbReference type="PROSITE" id="PS50089">
    <property type="entry name" value="ZF_RING_2"/>
    <property type="match status" value="1"/>
</dbReference>
<gene>
    <name evidence="14" type="ORF">SISSUDRAFT_1070887</name>
</gene>
<dbReference type="InterPro" id="IPR011990">
    <property type="entry name" value="TPR-like_helical_dom_sf"/>
</dbReference>
<dbReference type="InterPro" id="IPR057307">
    <property type="entry name" value="PEP5_VPS11_N"/>
</dbReference>
<comment type="catalytic activity">
    <reaction evidence="9">
        <text>S-ubiquitinyl-[E2 ubiquitin-conjugating enzyme]-L-cysteine + [acceptor protein]-L-lysine = [E2 ubiquitin-conjugating enzyme]-L-cysteine + N(6)-ubiquitinyl-[acceptor protein]-L-lysine.</text>
        <dbReference type="EC" id="2.3.2.27"/>
    </reaction>
</comment>
<dbReference type="GO" id="GO:0007032">
    <property type="term" value="P:endosome organization"/>
    <property type="evidence" value="ECO:0007669"/>
    <property type="project" value="TreeGrafter"/>
</dbReference>
<evidence type="ECO:0000256" key="6">
    <source>
        <dbReference type="ARBA" id="ARBA00022927"/>
    </source>
</evidence>
<dbReference type="GO" id="GO:0061630">
    <property type="term" value="F:ubiquitin protein ligase activity"/>
    <property type="evidence" value="ECO:0007669"/>
    <property type="project" value="UniProtKB-EC"/>
</dbReference>
<dbReference type="GO" id="GO:0033263">
    <property type="term" value="C:CORVET complex"/>
    <property type="evidence" value="ECO:0007669"/>
    <property type="project" value="UniProtKB-UniRule"/>
</dbReference>
<dbReference type="GO" id="GO:0006886">
    <property type="term" value="P:intracellular protein transport"/>
    <property type="evidence" value="ECO:0007669"/>
    <property type="project" value="UniProtKB-UniRule"/>
</dbReference>
<protein>
    <recommendedName>
        <fullName evidence="9">E3 ubiquitin-protein ligase PEP5</fullName>
        <ecNumber evidence="9">2.3.2.27</ecNumber>
    </recommendedName>
</protein>
<dbReference type="GO" id="GO:0048284">
    <property type="term" value="P:organelle fusion"/>
    <property type="evidence" value="ECO:0007669"/>
    <property type="project" value="TreeGrafter"/>
</dbReference>
<keyword evidence="3" id="KW-0479">Metal-binding</keyword>
<keyword evidence="5" id="KW-0862">Zinc</keyword>
<feature type="region of interest" description="Disordered" evidence="12">
    <location>
        <begin position="629"/>
        <end position="686"/>
    </location>
</feature>
<keyword evidence="9" id="KW-0833">Ubl conjugation pathway</keyword>
<dbReference type="InterPro" id="IPR001841">
    <property type="entry name" value="Znf_RING"/>
</dbReference>
<evidence type="ECO:0000256" key="10">
    <source>
        <dbReference type="PROSITE-ProRule" id="PRU00175"/>
    </source>
</evidence>
<evidence type="ECO:0000256" key="3">
    <source>
        <dbReference type="ARBA" id="ARBA00022723"/>
    </source>
</evidence>
<evidence type="ECO:0000256" key="7">
    <source>
        <dbReference type="ARBA" id="ARBA00023136"/>
    </source>
</evidence>
<dbReference type="InterPro" id="IPR057308">
    <property type="entry name" value="CHCR_PEP5_VPS11"/>
</dbReference>
<dbReference type="InterPro" id="IPR000547">
    <property type="entry name" value="Clathrin_H-chain/VPS_repeat"/>
</dbReference>
<dbReference type="CDD" id="cd16688">
    <property type="entry name" value="RING-H2_Vps11"/>
    <property type="match status" value="1"/>
</dbReference>
<comment type="subcellular location">
    <subcellularLocation>
        <location evidence="8">Endomembrane system</location>
        <topology evidence="8">Peripheral membrane protein</topology>
        <orientation evidence="8">Cytoplasmic side</orientation>
    </subcellularLocation>
    <subcellularLocation>
        <location evidence="9">Vacuole membrane</location>
        <topology evidence="9">Peripheral membrane protein</topology>
        <orientation evidence="9">Cytoplasmic side</orientation>
    </subcellularLocation>
</comment>
<dbReference type="PROSITE" id="PS50236">
    <property type="entry name" value="CHCR"/>
    <property type="match status" value="1"/>
</dbReference>
<evidence type="ECO:0000256" key="4">
    <source>
        <dbReference type="ARBA" id="ARBA00022771"/>
    </source>
</evidence>
<dbReference type="InterPro" id="IPR024763">
    <property type="entry name" value="VPS11_C"/>
</dbReference>
<sequence>MTTPGTATVAGAAPTLRQFNFFDVAPVKDAHDLGSTPDIFKVCLLSMVEILLLIADIHGSLHLLKPDFELLKSWVAHNNGRVTHMLEQDGVLITLGEEDALRVPLLKIWDLRKRDKKAGSPLLLRSVKVQHGTRPHPVSAIALAPFLTHLAIGLADGTVLFYRHLDQSLSSGSNSLTALPKPKIVHESPSDPVTGLGFREPSSSDATRGIYLFIVTINRVLSYHASGKGSGASPTVVDEVGSGLGCACMDRKNREIMVAREEAIYRCGIDGRGDCYAYDGTKTAVYSLLGYLVVVSPVPASVSAAPSATSWNYASRPSESANPDATRIAILDLDNKFIAHSGTFPDGIKEVFEGWGHIFVLTPDSKVFRLQEKSTPDKLNILFSKSQFLLSISLAESQALDGASLADIRRKYGDHLYAKGDFDAAMQQYLKTLGHLQPSYVIRKYLDAQRIHNLTTYLQELHSMGLANSDHTTLLLNLYTKLKDVARLDNFIKSEAPRTNSDGSEKDELPFDLETAIRVCRQAGYFDHASYLAEKYARHEDYLRIVVEDKGDYAQALSYLRRLGSEAAESNLARYGRLMLANLPGETTQFLIDLCVGGPSSPEDATLSHTRNGNAGPSYLSYLALNRASATATPPPGPQTTPSSPAAGAGNPDRPARGSAIRTSTHDATRTGTPPPASQLRNRTSVPLPSPRVYFSHFVDHPDHFVNFLESVAGTRWGQTLESTGEQLLDQDTSELEDQKAVWNTLLELYLTLSTSETAEASALREKAIRLLKSKLPHDTTHALILCSTNEFYAGLILLWERLGMYEDILRFWMDKDKESRDPEASKEVLRCVESYGSSHPNLYPLVLRYLTSSPELLTRHNADVSRVLRRIEEEKIMPPLAVVQLLSRNGVASVGLVKQWLMERIKDSREEIQNNRRLVDSYRSETATKLRQIEELSDSTKPRVFHVTRCSTCGGQLDLPSVHFMCNHSYHQRCLADNETECPTCARSNGVIREIRRNNERLANQHDLFLHEVAENGFEAVASGFGRGWMDMARPEGVFE</sequence>
<dbReference type="AlphaFoldDB" id="A0A166DC99"/>
<dbReference type="Gene3D" id="1.25.40.10">
    <property type="entry name" value="Tetratricopeptide repeat domain"/>
    <property type="match status" value="1"/>
</dbReference>